<dbReference type="Pfam" id="PF04892">
    <property type="entry name" value="VanZ"/>
    <property type="match status" value="1"/>
</dbReference>
<dbReference type="PANTHER" id="PTHR28008:SF1">
    <property type="entry name" value="DOMAIN PROTEIN, PUTATIVE (AFU_ORTHOLOGUE AFUA_3G10980)-RELATED"/>
    <property type="match status" value="1"/>
</dbReference>
<keyword evidence="1" id="KW-1133">Transmembrane helix</keyword>
<dbReference type="PANTHER" id="PTHR28008">
    <property type="entry name" value="DOMAIN PROTEIN, PUTATIVE (AFU_ORTHOLOGUE AFUA_3G10980)-RELATED"/>
    <property type="match status" value="1"/>
</dbReference>
<evidence type="ECO:0000259" key="2">
    <source>
        <dbReference type="Pfam" id="PF04892"/>
    </source>
</evidence>
<feature type="domain" description="VanZ-like" evidence="2">
    <location>
        <begin position="36"/>
        <end position="108"/>
    </location>
</feature>
<feature type="transmembrane region" description="Helical" evidence="1">
    <location>
        <begin position="40"/>
        <end position="56"/>
    </location>
</feature>
<evidence type="ECO:0000313" key="3">
    <source>
        <dbReference type="EMBL" id="SHO81687.1"/>
    </source>
</evidence>
<accession>A0A1W1ELG5</accession>
<keyword evidence="1" id="KW-0812">Transmembrane</keyword>
<gene>
    <name evidence="3" type="ORF">MNB_SV-15-1233</name>
</gene>
<dbReference type="InterPro" id="IPR006976">
    <property type="entry name" value="VanZ-like"/>
</dbReference>
<feature type="transmembrane region" description="Helical" evidence="1">
    <location>
        <begin position="93"/>
        <end position="112"/>
    </location>
</feature>
<dbReference type="AlphaFoldDB" id="A0A1W1ELG5"/>
<dbReference type="NCBIfam" id="NF037970">
    <property type="entry name" value="vanZ_1"/>
    <property type="match status" value="1"/>
</dbReference>
<evidence type="ECO:0000256" key="1">
    <source>
        <dbReference type="SAM" id="Phobius"/>
    </source>
</evidence>
<reference evidence="3" key="1">
    <citation type="submission" date="2016-10" db="EMBL/GenBank/DDBJ databases">
        <authorList>
            <person name="de Groot N.N."/>
        </authorList>
    </citation>
    <scope>NUCLEOTIDE SEQUENCE</scope>
</reference>
<keyword evidence="1" id="KW-0472">Membrane</keyword>
<sequence>MNRLKLYKISLYTATVSIYILALIPLEIAEIATPLWDKTNHFIAFFVLSILLKLSYKLKSTTIFCILFIYGVFIELSQLLFTTTRFGEVNDVVADVIGILIGLVVIIIGRFFNRENV</sequence>
<feature type="transmembrane region" description="Helical" evidence="1">
    <location>
        <begin position="9"/>
        <end position="28"/>
    </location>
</feature>
<proteinExistence type="predicted"/>
<feature type="transmembrane region" description="Helical" evidence="1">
    <location>
        <begin position="63"/>
        <end position="81"/>
    </location>
</feature>
<dbReference type="EMBL" id="FRYL01000045">
    <property type="protein sequence ID" value="SHO81687.1"/>
    <property type="molecule type" value="Genomic_DNA"/>
</dbReference>
<organism evidence="3">
    <name type="scientific">hydrothermal vent metagenome</name>
    <dbReference type="NCBI Taxonomy" id="652676"/>
    <lineage>
        <taxon>unclassified sequences</taxon>
        <taxon>metagenomes</taxon>
        <taxon>ecological metagenomes</taxon>
    </lineage>
</organism>
<name>A0A1W1ELG5_9ZZZZ</name>
<protein>
    <recommendedName>
        <fullName evidence="2">VanZ-like domain-containing protein</fullName>
    </recommendedName>
</protein>